<dbReference type="RefSeq" id="WP_275818373.1">
    <property type="nucleotide sequence ID" value="NZ_BAAANM010000006.1"/>
</dbReference>
<proteinExistence type="predicted"/>
<dbReference type="EMBL" id="JARHTQ010000019">
    <property type="protein sequence ID" value="MDF2258903.1"/>
    <property type="molecule type" value="Genomic_DNA"/>
</dbReference>
<evidence type="ECO:0000313" key="2">
    <source>
        <dbReference type="EMBL" id="MDF2258903.1"/>
    </source>
</evidence>
<name>A0ABT5Z547_9ACTN</name>
<evidence type="ECO:0000256" key="1">
    <source>
        <dbReference type="SAM" id="MobiDB-lite"/>
    </source>
</evidence>
<organism evidence="2 3">
    <name type="scientific">Streptantibioticus ferralitis</name>
    <dbReference type="NCBI Taxonomy" id="236510"/>
    <lineage>
        <taxon>Bacteria</taxon>
        <taxon>Bacillati</taxon>
        <taxon>Actinomycetota</taxon>
        <taxon>Actinomycetes</taxon>
        <taxon>Kitasatosporales</taxon>
        <taxon>Streptomycetaceae</taxon>
        <taxon>Streptantibioticus</taxon>
    </lineage>
</organism>
<feature type="compositionally biased region" description="Gly residues" evidence="1">
    <location>
        <begin position="31"/>
        <end position="40"/>
    </location>
</feature>
<dbReference type="Proteomes" id="UP001220022">
    <property type="component" value="Unassembled WGS sequence"/>
</dbReference>
<reference evidence="2 3" key="1">
    <citation type="submission" date="2023-03" db="EMBL/GenBank/DDBJ databases">
        <title>Draft genome sequence of type strain Streptomyces ferralitis JCM 14344.</title>
        <authorList>
            <person name="Klaysubun C."/>
            <person name="Duangmal K."/>
        </authorList>
    </citation>
    <scope>NUCLEOTIDE SEQUENCE [LARGE SCALE GENOMIC DNA]</scope>
    <source>
        <strain evidence="2 3">JCM 14344</strain>
    </source>
</reference>
<gene>
    <name evidence="2" type="ORF">P2L57_25285</name>
</gene>
<keyword evidence="3" id="KW-1185">Reference proteome</keyword>
<sequence length="303" mass="32302">MAVVVPSGGFGHGDQTRAEQGCSRRQSQFGGADGPPGGHPGSYRIALAQALGSGGHTEQAARAAAELYNTATRFCIKLGEDGLAAVTADRALTAAFNGADALTVAEAHRMVSSAWRRQGHYARATDVAVTAAQHLATDRTSNETERLSVQGNLYATAAYTAAKQGDRHTAHQLIAEAHATAARLGHDELRRGTIFGPSQVLLHQISISHLLGDAGQAIEHARHVNVAALPTTERQARYWIDVARAFDQWGKPERCYRALLAAEHAAPQEVRRGSVRSMTATLMRHDHTLPGMRAFAARVGALT</sequence>
<accession>A0ABT5Z547</accession>
<evidence type="ECO:0000313" key="3">
    <source>
        <dbReference type="Proteomes" id="UP001220022"/>
    </source>
</evidence>
<feature type="region of interest" description="Disordered" evidence="1">
    <location>
        <begin position="1"/>
        <end position="42"/>
    </location>
</feature>
<comment type="caution">
    <text evidence="2">The sequence shown here is derived from an EMBL/GenBank/DDBJ whole genome shotgun (WGS) entry which is preliminary data.</text>
</comment>
<protein>
    <submittedName>
        <fullName evidence="2">XRE family transcriptional regulator</fullName>
    </submittedName>
</protein>